<evidence type="ECO:0000313" key="8">
    <source>
        <dbReference type="EMBL" id="SDF10915.1"/>
    </source>
</evidence>
<dbReference type="RefSeq" id="WP_093147601.1">
    <property type="nucleotide sequence ID" value="NZ_FNBW01000001.1"/>
</dbReference>
<dbReference type="InterPro" id="IPR011701">
    <property type="entry name" value="MFS"/>
</dbReference>
<dbReference type="PANTHER" id="PTHR23517">
    <property type="entry name" value="RESISTANCE PROTEIN MDTM, PUTATIVE-RELATED-RELATED"/>
    <property type="match status" value="1"/>
</dbReference>
<dbReference type="PROSITE" id="PS50850">
    <property type="entry name" value="MFS"/>
    <property type="match status" value="1"/>
</dbReference>
<dbReference type="InterPro" id="IPR020846">
    <property type="entry name" value="MFS_dom"/>
</dbReference>
<dbReference type="EMBL" id="FNBW01000001">
    <property type="protein sequence ID" value="SDF10915.1"/>
    <property type="molecule type" value="Genomic_DNA"/>
</dbReference>
<feature type="domain" description="Major facilitator superfamily (MFS) profile" evidence="7">
    <location>
        <begin position="20"/>
        <end position="401"/>
    </location>
</feature>
<evidence type="ECO:0000256" key="4">
    <source>
        <dbReference type="ARBA" id="ARBA00022692"/>
    </source>
</evidence>
<keyword evidence="3" id="KW-1003">Cell membrane</keyword>
<evidence type="ECO:0000256" key="3">
    <source>
        <dbReference type="ARBA" id="ARBA00022475"/>
    </source>
</evidence>
<keyword evidence="9" id="KW-1185">Reference proteome</keyword>
<evidence type="ECO:0000256" key="6">
    <source>
        <dbReference type="ARBA" id="ARBA00023136"/>
    </source>
</evidence>
<dbReference type="Pfam" id="PF07690">
    <property type="entry name" value="MFS_1"/>
    <property type="match status" value="2"/>
</dbReference>
<dbReference type="SUPFAM" id="SSF103473">
    <property type="entry name" value="MFS general substrate transporter"/>
    <property type="match status" value="1"/>
</dbReference>
<evidence type="ECO:0000313" key="9">
    <source>
        <dbReference type="Proteomes" id="UP000198615"/>
    </source>
</evidence>
<keyword evidence="4" id="KW-0812">Transmembrane</keyword>
<comment type="subcellular location">
    <subcellularLocation>
        <location evidence="1">Cell membrane</location>
        <topology evidence="1">Multi-pass membrane protein</topology>
    </subcellularLocation>
</comment>
<name>A0A8G2BFN3_9PROT</name>
<dbReference type="Proteomes" id="UP000198615">
    <property type="component" value="Unassembled WGS sequence"/>
</dbReference>
<keyword evidence="6" id="KW-0472">Membrane</keyword>
<evidence type="ECO:0000256" key="2">
    <source>
        <dbReference type="ARBA" id="ARBA00022448"/>
    </source>
</evidence>
<dbReference type="InterPro" id="IPR036259">
    <property type="entry name" value="MFS_trans_sf"/>
</dbReference>
<dbReference type="Gene3D" id="1.20.1250.20">
    <property type="entry name" value="MFS general substrate transporter like domains"/>
    <property type="match status" value="2"/>
</dbReference>
<dbReference type="InterPro" id="IPR050171">
    <property type="entry name" value="MFS_Transporters"/>
</dbReference>
<protein>
    <submittedName>
        <fullName evidence="8">Predicted arabinose efflux permease, MFS family</fullName>
    </submittedName>
</protein>
<dbReference type="PANTHER" id="PTHR23517:SF2">
    <property type="entry name" value="MULTIDRUG RESISTANCE PROTEIN MDTH"/>
    <property type="match status" value="1"/>
</dbReference>
<evidence type="ECO:0000259" key="7">
    <source>
        <dbReference type="PROSITE" id="PS50850"/>
    </source>
</evidence>
<comment type="caution">
    <text evidence="8">The sequence shown here is derived from an EMBL/GenBank/DDBJ whole genome shotgun (WGS) entry which is preliminary data.</text>
</comment>
<evidence type="ECO:0000256" key="1">
    <source>
        <dbReference type="ARBA" id="ARBA00004651"/>
    </source>
</evidence>
<proteinExistence type="predicted"/>
<gene>
    <name evidence="8" type="ORF">SAMN05660686_00292</name>
</gene>
<evidence type="ECO:0000256" key="5">
    <source>
        <dbReference type="ARBA" id="ARBA00022989"/>
    </source>
</evidence>
<dbReference type="GO" id="GO:0022857">
    <property type="term" value="F:transmembrane transporter activity"/>
    <property type="evidence" value="ECO:0007669"/>
    <property type="project" value="InterPro"/>
</dbReference>
<dbReference type="GO" id="GO:0005886">
    <property type="term" value="C:plasma membrane"/>
    <property type="evidence" value="ECO:0007669"/>
    <property type="project" value="UniProtKB-SubCell"/>
</dbReference>
<organism evidence="8 9">
    <name type="scientific">Thalassobaculum litoreum DSM 18839</name>
    <dbReference type="NCBI Taxonomy" id="1123362"/>
    <lineage>
        <taxon>Bacteria</taxon>
        <taxon>Pseudomonadati</taxon>
        <taxon>Pseudomonadota</taxon>
        <taxon>Alphaproteobacteria</taxon>
        <taxon>Rhodospirillales</taxon>
        <taxon>Thalassobaculaceae</taxon>
        <taxon>Thalassobaculum</taxon>
    </lineage>
</organism>
<accession>A0A8G2BFN3</accession>
<reference evidence="8 9" key="1">
    <citation type="submission" date="2016-10" db="EMBL/GenBank/DDBJ databases">
        <authorList>
            <person name="Varghese N."/>
            <person name="Submissions S."/>
        </authorList>
    </citation>
    <scope>NUCLEOTIDE SEQUENCE [LARGE SCALE GENOMIC DNA]</scope>
    <source>
        <strain evidence="8 9">DSM 18839</strain>
    </source>
</reference>
<dbReference type="OrthoDB" id="8524807at2"/>
<sequence length="410" mass="42380">MSPPVSPLPVSAMPVSSRLALGFSCVGHTFSHLLMLLYPTVVLSLEGAWDMRFGELIALMLVGQILFGAAAVPAGWLADRWSAPGMMALFFLGTGGMCVATGFADGPFAMAVGLGGIGLFASIYHPVGIAWVTRDPATRGRALGINGVFGSLGTAGGAVVAGTLAATLGWQWAFFVPGAVCVLVGVGLVVSIMLGLVEDNRAVHHAAATEASRGDMLRGAMVLMVTIALSGLIYQSTSFAMPKLFDQRLVGMVSTTAGVGLLVSLIYGVSALAQVLGGWMADRFDLKRVYITCWALQIPFLAVAATLAGPLLLPVAAMMVLTNTAFVPAENSLFARYSPPAWRGTAFGVKFLVSLGVSAISVPLVGQLYDLAGDFEPLLVLLALFAAGGAIAGLLLPAGRRTEPVAQPAE</sequence>
<keyword evidence="2" id="KW-0813">Transport</keyword>
<keyword evidence="5" id="KW-1133">Transmembrane helix</keyword>
<dbReference type="AlphaFoldDB" id="A0A8G2BFN3"/>